<dbReference type="PROSITE" id="PS51707">
    <property type="entry name" value="CYTH"/>
    <property type="match status" value="1"/>
</dbReference>
<gene>
    <name evidence="3" type="ORF">COU43_02880</name>
</gene>
<dbReference type="Proteomes" id="UP000228909">
    <property type="component" value="Unassembled WGS sequence"/>
</dbReference>
<comment type="caution">
    <text evidence="3">The sequence shown here is derived from an EMBL/GenBank/DDBJ whole genome shotgun (WGS) entry which is preliminary data.</text>
</comment>
<feature type="coiled-coil region" evidence="1">
    <location>
        <begin position="164"/>
        <end position="191"/>
    </location>
</feature>
<name>A0A2H0TIR3_9BACT</name>
<dbReference type="AlphaFoldDB" id="A0A2H0TIR3"/>
<evidence type="ECO:0000259" key="2">
    <source>
        <dbReference type="PROSITE" id="PS51707"/>
    </source>
</evidence>
<dbReference type="InterPro" id="IPR033469">
    <property type="entry name" value="CYTH-like_dom_sf"/>
</dbReference>
<sequence>MENMKKNIEVELKFQVLDEAQIEELLKNLQFINEKRMVDVYLDTGKGDLYKKGIFVRIRDNRKLEFKFNLAAFQNQNKLNWHEECSEFSFPLPLASASDSVDSINKICKILKLKEITTPNLEEFKNKNNLIDSILIDKIRREYKDKKFRYSFDDVKKLGKFIEIEFLASEEDDIEKIKNEMREKLSNLKLKLITTGYNEVYWRKYNFNLYLQGRYLFEEDYKKYRPQAGKRNIKNWFWCRGRRGELYKSTFRKIRS</sequence>
<dbReference type="SUPFAM" id="SSF55154">
    <property type="entry name" value="CYTH-like phosphatases"/>
    <property type="match status" value="1"/>
</dbReference>
<dbReference type="InterPro" id="IPR023577">
    <property type="entry name" value="CYTH_domain"/>
</dbReference>
<accession>A0A2H0TIR3</accession>
<dbReference type="InterPro" id="IPR008173">
    <property type="entry name" value="Adenylyl_cyclase_CyaB"/>
</dbReference>
<organism evidence="3 4">
    <name type="scientific">Candidatus Nealsonbacteria bacterium CG10_big_fil_rev_8_21_14_0_10_37_25</name>
    <dbReference type="NCBI Taxonomy" id="1974711"/>
    <lineage>
        <taxon>Bacteria</taxon>
        <taxon>Candidatus Nealsoniibacteriota</taxon>
    </lineage>
</organism>
<evidence type="ECO:0000313" key="3">
    <source>
        <dbReference type="EMBL" id="PIR71407.1"/>
    </source>
</evidence>
<dbReference type="PANTHER" id="PTHR21028:SF2">
    <property type="entry name" value="CYTH DOMAIN-CONTAINING PROTEIN"/>
    <property type="match status" value="1"/>
</dbReference>
<dbReference type="EMBL" id="PFCK01000081">
    <property type="protein sequence ID" value="PIR71407.1"/>
    <property type="molecule type" value="Genomic_DNA"/>
</dbReference>
<protein>
    <recommendedName>
        <fullName evidence="2">CYTH domain-containing protein</fullName>
    </recommendedName>
</protein>
<dbReference type="SMART" id="SM01118">
    <property type="entry name" value="CYTH"/>
    <property type="match status" value="1"/>
</dbReference>
<feature type="domain" description="CYTH" evidence="2">
    <location>
        <begin position="7"/>
        <end position="203"/>
    </location>
</feature>
<proteinExistence type="predicted"/>
<evidence type="ECO:0000313" key="4">
    <source>
        <dbReference type="Proteomes" id="UP000228909"/>
    </source>
</evidence>
<reference evidence="4" key="1">
    <citation type="submission" date="2017-09" db="EMBL/GenBank/DDBJ databases">
        <title>Depth-based differentiation of microbial function through sediment-hosted aquifers and enrichment of novel symbionts in the deep terrestrial subsurface.</title>
        <authorList>
            <person name="Probst A.J."/>
            <person name="Ladd B."/>
            <person name="Jarett J.K."/>
            <person name="Geller-Mcgrath D.E."/>
            <person name="Sieber C.M.K."/>
            <person name="Emerson J.B."/>
            <person name="Anantharaman K."/>
            <person name="Thomas B.C."/>
            <person name="Malmstrom R."/>
            <person name="Stieglmeier M."/>
            <person name="Klingl A."/>
            <person name="Woyke T."/>
            <person name="Ryan C.M."/>
            <person name="Banfield J.F."/>
        </authorList>
    </citation>
    <scope>NUCLEOTIDE SEQUENCE [LARGE SCALE GENOMIC DNA]</scope>
</reference>
<dbReference type="PANTHER" id="PTHR21028">
    <property type="entry name" value="SI:CH211-156B7.4"/>
    <property type="match status" value="1"/>
</dbReference>
<keyword evidence="1" id="KW-0175">Coiled coil</keyword>
<dbReference type="Pfam" id="PF01928">
    <property type="entry name" value="CYTH"/>
    <property type="match status" value="1"/>
</dbReference>
<dbReference type="Gene3D" id="2.40.320.10">
    <property type="entry name" value="Hypothetical Protein Pfu-838710-001"/>
    <property type="match status" value="1"/>
</dbReference>
<evidence type="ECO:0000256" key="1">
    <source>
        <dbReference type="SAM" id="Coils"/>
    </source>
</evidence>